<dbReference type="EMBL" id="GEGO01007114">
    <property type="protein sequence ID" value="JAR88290.1"/>
    <property type="molecule type" value="Transcribed_RNA"/>
</dbReference>
<protein>
    <submittedName>
        <fullName evidence="1">Uncharacterized protein</fullName>
    </submittedName>
</protein>
<accession>A0A147BBY9</accession>
<evidence type="ECO:0000313" key="1">
    <source>
        <dbReference type="EMBL" id="JAR88290.1"/>
    </source>
</evidence>
<sequence length="197" mass="22638">VIMRTDIGGPGVTPECILTGPSVYDESVNKGELSVVNALHFLDEKQELFQNKAVVISFSMVVLFFKLYLPYVRHNLGWICSWMQDVDMYEICSYELPFEENYTLVEPQYVRQSTELWYGVTLIMDTPDTIIYKICSATKLYPNIGFGLALFDLGFEDTEYKCLREDHFKGVGGYWKAAPVSKYFKNVVTNPNFDINN</sequence>
<feature type="non-terminal residue" evidence="1">
    <location>
        <position position="197"/>
    </location>
</feature>
<name>A0A147BBY9_IXORI</name>
<feature type="non-terminal residue" evidence="1">
    <location>
        <position position="1"/>
    </location>
</feature>
<organism evidence="1">
    <name type="scientific">Ixodes ricinus</name>
    <name type="common">Common tick</name>
    <name type="synonym">Acarus ricinus</name>
    <dbReference type="NCBI Taxonomy" id="34613"/>
    <lineage>
        <taxon>Eukaryota</taxon>
        <taxon>Metazoa</taxon>
        <taxon>Ecdysozoa</taxon>
        <taxon>Arthropoda</taxon>
        <taxon>Chelicerata</taxon>
        <taxon>Arachnida</taxon>
        <taxon>Acari</taxon>
        <taxon>Parasitiformes</taxon>
        <taxon>Ixodida</taxon>
        <taxon>Ixodoidea</taxon>
        <taxon>Ixodidae</taxon>
        <taxon>Ixodinae</taxon>
        <taxon>Ixodes</taxon>
    </lineage>
</organism>
<reference evidence="1" key="1">
    <citation type="journal article" date="2018" name="PLoS Negl. Trop. Dis.">
        <title>Sialome diversity of ticks revealed by RNAseq of single tick salivary glands.</title>
        <authorList>
            <person name="Perner J."/>
            <person name="Kropackova S."/>
            <person name="Kopacek P."/>
            <person name="Ribeiro J.M."/>
        </authorList>
    </citation>
    <scope>NUCLEOTIDE SEQUENCE</scope>
    <source>
        <strain evidence="1">Siblings of single egg batch collected in Ceske Budejovice</strain>
        <tissue evidence="1">Salivary glands</tissue>
    </source>
</reference>
<proteinExistence type="predicted"/>
<dbReference type="AlphaFoldDB" id="A0A147BBY9"/>